<proteinExistence type="predicted"/>
<keyword evidence="8" id="KW-0325">Glycoprotein</keyword>
<feature type="transmembrane region" description="Helical" evidence="10">
    <location>
        <begin position="218"/>
        <end position="242"/>
    </location>
</feature>
<evidence type="ECO:0000256" key="8">
    <source>
        <dbReference type="ARBA" id="ARBA00023180"/>
    </source>
</evidence>
<keyword evidence="13" id="KW-1185">Reference proteome</keyword>
<evidence type="ECO:0000256" key="5">
    <source>
        <dbReference type="ARBA" id="ARBA00023040"/>
    </source>
</evidence>
<keyword evidence="6 10" id="KW-0472">Membrane</keyword>
<reference evidence="12 13" key="1">
    <citation type="submission" date="2022-05" db="EMBL/GenBank/DDBJ databases">
        <authorList>
            <consortium name="Genoscope - CEA"/>
            <person name="William W."/>
        </authorList>
    </citation>
    <scope>NUCLEOTIDE SEQUENCE [LARGE SCALE GENOMIC DNA]</scope>
</reference>
<evidence type="ECO:0000256" key="4">
    <source>
        <dbReference type="ARBA" id="ARBA00022989"/>
    </source>
</evidence>
<dbReference type="GO" id="GO:0004930">
    <property type="term" value="F:G protein-coupled receptor activity"/>
    <property type="evidence" value="ECO:0007669"/>
    <property type="project" value="UniProtKB-KW"/>
</dbReference>
<dbReference type="PANTHER" id="PTHR24246">
    <property type="entry name" value="OLFACTORY RECEPTOR AND ADENOSINE RECEPTOR"/>
    <property type="match status" value="1"/>
</dbReference>
<evidence type="ECO:0000256" key="10">
    <source>
        <dbReference type="SAM" id="Phobius"/>
    </source>
</evidence>
<feature type="transmembrane region" description="Helical" evidence="10">
    <location>
        <begin position="262"/>
        <end position="282"/>
    </location>
</feature>
<dbReference type="EMBL" id="CALNXJ010000016">
    <property type="protein sequence ID" value="CAH3118244.1"/>
    <property type="molecule type" value="Genomic_DNA"/>
</dbReference>
<dbReference type="InterPro" id="IPR000276">
    <property type="entry name" value="GPCR_Rhodpsn"/>
</dbReference>
<dbReference type="Pfam" id="PF00001">
    <property type="entry name" value="7tm_1"/>
    <property type="match status" value="1"/>
</dbReference>
<organism evidence="12 13">
    <name type="scientific">Pocillopora meandrina</name>
    <dbReference type="NCBI Taxonomy" id="46732"/>
    <lineage>
        <taxon>Eukaryota</taxon>
        <taxon>Metazoa</taxon>
        <taxon>Cnidaria</taxon>
        <taxon>Anthozoa</taxon>
        <taxon>Hexacorallia</taxon>
        <taxon>Scleractinia</taxon>
        <taxon>Astrocoeniina</taxon>
        <taxon>Pocilloporidae</taxon>
        <taxon>Pocillopora</taxon>
    </lineage>
</organism>
<feature type="transmembrane region" description="Helical" evidence="10">
    <location>
        <begin position="27"/>
        <end position="52"/>
    </location>
</feature>
<sequence length="315" mass="36040">MATNTRSNTSINNSKDSSEAPAASECIPWLFVLIIECLAVVILNIITIIVFVKQRQLQRRSTYLIIHLAIVDLLVGGVSGPVYIAGKKISCDKWRYHSVISVISLFQFISVINLAAISLERLHATFRPIQHRLLSNWHYVVVIFMIWFISVLISSIPVVLHELFSWSLELLIYYYYIYFSIHIFFVLVICASYISILTKVRCGPRPRHDGGSNREQRLTTTLLMMTLASLLTWLPSLVFFFIKSTPYFKDYIKISVHAKARLGFVLTTLTIANSLVNPILYATRMAEFRTVLSQLCRGTENQTESQDIQLNIRMP</sequence>
<comment type="subcellular location">
    <subcellularLocation>
        <location evidence="1">Cell membrane</location>
        <topology evidence="1">Multi-pass membrane protein</topology>
    </subcellularLocation>
</comment>
<comment type="caution">
    <text evidence="12">The sequence shown here is derived from an EMBL/GenBank/DDBJ whole genome shotgun (WGS) entry which is preliminary data.</text>
</comment>
<dbReference type="CDD" id="cd00637">
    <property type="entry name" value="7tm_classA_rhodopsin-like"/>
    <property type="match status" value="1"/>
</dbReference>
<keyword evidence="2" id="KW-1003">Cell membrane</keyword>
<feature type="transmembrane region" description="Helical" evidence="10">
    <location>
        <begin position="96"/>
        <end position="116"/>
    </location>
</feature>
<accession>A0AAU9WLG8</accession>
<dbReference type="PROSITE" id="PS50262">
    <property type="entry name" value="G_PROTEIN_RECEP_F1_2"/>
    <property type="match status" value="1"/>
</dbReference>
<evidence type="ECO:0000313" key="12">
    <source>
        <dbReference type="EMBL" id="CAH3118244.1"/>
    </source>
</evidence>
<evidence type="ECO:0000256" key="2">
    <source>
        <dbReference type="ARBA" id="ARBA00022475"/>
    </source>
</evidence>
<keyword evidence="9" id="KW-0807">Transducer</keyword>
<feature type="transmembrane region" description="Helical" evidence="10">
    <location>
        <begin position="137"/>
        <end position="160"/>
    </location>
</feature>
<dbReference type="Proteomes" id="UP001159428">
    <property type="component" value="Unassembled WGS sequence"/>
</dbReference>
<feature type="transmembrane region" description="Helical" evidence="10">
    <location>
        <begin position="64"/>
        <end position="84"/>
    </location>
</feature>
<dbReference type="Gene3D" id="1.20.1070.10">
    <property type="entry name" value="Rhodopsin 7-helix transmembrane proteins"/>
    <property type="match status" value="1"/>
</dbReference>
<dbReference type="PRINTS" id="PR00237">
    <property type="entry name" value="GPCRRHODOPSN"/>
</dbReference>
<dbReference type="SUPFAM" id="SSF81321">
    <property type="entry name" value="Family A G protein-coupled receptor-like"/>
    <property type="match status" value="1"/>
</dbReference>
<evidence type="ECO:0000313" key="13">
    <source>
        <dbReference type="Proteomes" id="UP001159428"/>
    </source>
</evidence>
<dbReference type="GO" id="GO:0005886">
    <property type="term" value="C:plasma membrane"/>
    <property type="evidence" value="ECO:0007669"/>
    <property type="project" value="UniProtKB-SubCell"/>
</dbReference>
<evidence type="ECO:0000256" key="6">
    <source>
        <dbReference type="ARBA" id="ARBA00023136"/>
    </source>
</evidence>
<gene>
    <name evidence="12" type="ORF">PMEA_00007224</name>
</gene>
<dbReference type="PANTHER" id="PTHR24246:SF27">
    <property type="entry name" value="ADENOSINE RECEPTOR, ISOFORM A"/>
    <property type="match status" value="1"/>
</dbReference>
<evidence type="ECO:0000256" key="9">
    <source>
        <dbReference type="ARBA" id="ARBA00023224"/>
    </source>
</evidence>
<keyword evidence="5" id="KW-0297">G-protein coupled receptor</keyword>
<protein>
    <recommendedName>
        <fullName evidence="11">G-protein coupled receptors family 1 profile domain-containing protein</fullName>
    </recommendedName>
</protein>
<name>A0AAU9WLG8_9CNID</name>
<evidence type="ECO:0000256" key="7">
    <source>
        <dbReference type="ARBA" id="ARBA00023170"/>
    </source>
</evidence>
<feature type="domain" description="G-protein coupled receptors family 1 profile" evidence="11">
    <location>
        <begin position="43"/>
        <end position="281"/>
    </location>
</feature>
<feature type="transmembrane region" description="Helical" evidence="10">
    <location>
        <begin position="172"/>
        <end position="197"/>
    </location>
</feature>
<keyword evidence="3 10" id="KW-0812">Transmembrane</keyword>
<keyword evidence="4 10" id="KW-1133">Transmembrane helix</keyword>
<dbReference type="InterPro" id="IPR017452">
    <property type="entry name" value="GPCR_Rhodpsn_7TM"/>
</dbReference>
<evidence type="ECO:0000256" key="1">
    <source>
        <dbReference type="ARBA" id="ARBA00004651"/>
    </source>
</evidence>
<dbReference type="AlphaFoldDB" id="A0AAU9WLG8"/>
<evidence type="ECO:0000256" key="3">
    <source>
        <dbReference type="ARBA" id="ARBA00022692"/>
    </source>
</evidence>
<keyword evidence="7" id="KW-0675">Receptor</keyword>
<evidence type="ECO:0000259" key="11">
    <source>
        <dbReference type="PROSITE" id="PS50262"/>
    </source>
</evidence>